<name>A0A4R6RM83_9HYPH</name>
<evidence type="ECO:0000313" key="3">
    <source>
        <dbReference type="Proteomes" id="UP000294547"/>
    </source>
</evidence>
<accession>A0A4R6RM83</accession>
<feature type="domain" description="Flagellar protein FlgJ N-terminal" evidence="1">
    <location>
        <begin position="46"/>
        <end position="94"/>
    </location>
</feature>
<evidence type="ECO:0000259" key="1">
    <source>
        <dbReference type="Pfam" id="PF10135"/>
    </source>
</evidence>
<dbReference type="Proteomes" id="UP000294547">
    <property type="component" value="Unassembled WGS sequence"/>
</dbReference>
<dbReference type="Pfam" id="PF10135">
    <property type="entry name" value="Rod-binding"/>
    <property type="match status" value="1"/>
</dbReference>
<sequence>MDGALDFATTTRYAPAVRTPKATRDKAEAMRQAQDFESVFIAETMKAMFEGIAVDPLNGDGNANQSWREMLVDEYAKSIEKAGGFGLAEPIAHQLLQIQEANNG</sequence>
<dbReference type="OrthoDB" id="7862954at2"/>
<dbReference type="RefSeq" id="WP_126541633.1">
    <property type="nucleotide sequence ID" value="NZ_BSPM01000008.1"/>
</dbReference>
<gene>
    <name evidence="2" type="ORF">EDD54_1541</name>
</gene>
<organism evidence="2 3">
    <name type="scientific">Oharaeibacter diazotrophicus</name>
    <dbReference type="NCBI Taxonomy" id="1920512"/>
    <lineage>
        <taxon>Bacteria</taxon>
        <taxon>Pseudomonadati</taxon>
        <taxon>Pseudomonadota</taxon>
        <taxon>Alphaproteobacteria</taxon>
        <taxon>Hyphomicrobiales</taxon>
        <taxon>Pleomorphomonadaceae</taxon>
        <taxon>Oharaeibacter</taxon>
    </lineage>
</organism>
<dbReference type="InterPro" id="IPR019301">
    <property type="entry name" value="Flagellar_prot_FlgJ_N"/>
</dbReference>
<comment type="caution">
    <text evidence="2">The sequence shown here is derived from an EMBL/GenBank/DDBJ whole genome shotgun (WGS) entry which is preliminary data.</text>
</comment>
<dbReference type="EMBL" id="SNXY01000006">
    <property type="protein sequence ID" value="TDP87642.1"/>
    <property type="molecule type" value="Genomic_DNA"/>
</dbReference>
<protein>
    <submittedName>
        <fullName evidence="2">Rod binding protein</fullName>
    </submittedName>
</protein>
<keyword evidence="3" id="KW-1185">Reference proteome</keyword>
<proteinExistence type="predicted"/>
<evidence type="ECO:0000313" key="2">
    <source>
        <dbReference type="EMBL" id="TDP87642.1"/>
    </source>
</evidence>
<reference evidence="2 3" key="1">
    <citation type="submission" date="2019-03" db="EMBL/GenBank/DDBJ databases">
        <title>Genomic Encyclopedia of Type Strains, Phase IV (KMG-IV): sequencing the most valuable type-strain genomes for metagenomic binning, comparative biology and taxonomic classification.</title>
        <authorList>
            <person name="Goeker M."/>
        </authorList>
    </citation>
    <scope>NUCLEOTIDE SEQUENCE [LARGE SCALE GENOMIC DNA]</scope>
    <source>
        <strain evidence="2 3">DSM 102969</strain>
    </source>
</reference>
<dbReference type="AlphaFoldDB" id="A0A4R6RM83"/>